<evidence type="ECO:0000313" key="1">
    <source>
        <dbReference type="EMBL" id="CAI9286342.1"/>
    </source>
</evidence>
<proteinExistence type="predicted"/>
<accession>A0AA35Z6R8</accession>
<keyword evidence="2" id="KW-1185">Reference proteome</keyword>
<dbReference type="EMBL" id="OX465081">
    <property type="protein sequence ID" value="CAI9286342.1"/>
    <property type="molecule type" value="Genomic_DNA"/>
</dbReference>
<dbReference type="Proteomes" id="UP001177003">
    <property type="component" value="Chromosome 5"/>
</dbReference>
<reference evidence="1" key="1">
    <citation type="submission" date="2023-04" db="EMBL/GenBank/DDBJ databases">
        <authorList>
            <person name="Vijverberg K."/>
            <person name="Xiong W."/>
            <person name="Schranz E."/>
        </authorList>
    </citation>
    <scope>NUCLEOTIDE SEQUENCE</scope>
</reference>
<dbReference type="AlphaFoldDB" id="A0AA35Z6R8"/>
<protein>
    <submittedName>
        <fullName evidence="1">Uncharacterized protein</fullName>
    </submittedName>
</protein>
<gene>
    <name evidence="1" type="ORF">LSALG_LOCUS25767</name>
</gene>
<sequence>MAVLIPISENHPVSNTMMVVALTSISIFNLRSPLAVQWRNEREKITVRRVMTYGVRWSFGPAEDGGGVWCYIIRLDNIQEEKIGVGSIVCRCSSLLGVLVLPEVRDFPTEMVVAYGCSPER</sequence>
<evidence type="ECO:0000313" key="2">
    <source>
        <dbReference type="Proteomes" id="UP001177003"/>
    </source>
</evidence>
<organism evidence="1 2">
    <name type="scientific">Lactuca saligna</name>
    <name type="common">Willowleaf lettuce</name>
    <dbReference type="NCBI Taxonomy" id="75948"/>
    <lineage>
        <taxon>Eukaryota</taxon>
        <taxon>Viridiplantae</taxon>
        <taxon>Streptophyta</taxon>
        <taxon>Embryophyta</taxon>
        <taxon>Tracheophyta</taxon>
        <taxon>Spermatophyta</taxon>
        <taxon>Magnoliopsida</taxon>
        <taxon>eudicotyledons</taxon>
        <taxon>Gunneridae</taxon>
        <taxon>Pentapetalae</taxon>
        <taxon>asterids</taxon>
        <taxon>campanulids</taxon>
        <taxon>Asterales</taxon>
        <taxon>Asteraceae</taxon>
        <taxon>Cichorioideae</taxon>
        <taxon>Cichorieae</taxon>
        <taxon>Lactucinae</taxon>
        <taxon>Lactuca</taxon>
    </lineage>
</organism>
<name>A0AA35Z6R8_LACSI</name>